<keyword evidence="2" id="KW-1185">Reference proteome</keyword>
<dbReference type="RefSeq" id="WP_280939673.1">
    <property type="nucleotide sequence ID" value="NZ_CP123759.1"/>
</dbReference>
<sequence length="78" mass="9003">MLKYPYCFDTFSNFLAKCGLGKIELISKGYCFCYQLPQGVSIYLYKNGTILIQANPTIKQAIEMTIKKSLQKKFNRFS</sequence>
<gene>
    <name evidence="1" type="ORF">QG404_07600</name>
</gene>
<dbReference type="Proteomes" id="UP001231859">
    <property type="component" value="Chromosome"/>
</dbReference>
<organism evidence="1 2">
    <name type="scientific">Arsenophonus apicola</name>
    <dbReference type="NCBI Taxonomy" id="2879119"/>
    <lineage>
        <taxon>Bacteria</taxon>
        <taxon>Pseudomonadati</taxon>
        <taxon>Pseudomonadota</taxon>
        <taxon>Gammaproteobacteria</taxon>
        <taxon>Enterobacterales</taxon>
        <taxon>Morganellaceae</taxon>
        <taxon>Arsenophonus</taxon>
    </lineage>
</organism>
<proteinExistence type="predicted"/>
<dbReference type="EMBL" id="CP123759">
    <property type="protein sequence ID" value="WGO84716.1"/>
    <property type="molecule type" value="Genomic_DNA"/>
</dbReference>
<reference evidence="1 2" key="1">
    <citation type="submission" date="2023-04" db="EMBL/GenBank/DDBJ databases">
        <title>Genome dynamics across the evolutionary transition to endosymbiosis.</title>
        <authorList>
            <person name="Siozios S."/>
            <person name="Nadal-Jimenez P."/>
            <person name="Azagi T."/>
            <person name="Sprong H."/>
            <person name="Frost C.L."/>
            <person name="Parratt S.R."/>
            <person name="Taylor G."/>
            <person name="Brettell L."/>
            <person name="Lew K.C."/>
            <person name="Croft L."/>
            <person name="King K.C."/>
            <person name="Brockhurst M.A."/>
            <person name="Hypsa V."/>
            <person name="Novakova E."/>
            <person name="Darby A.C."/>
            <person name="Hurst G.D.D."/>
        </authorList>
    </citation>
    <scope>NUCLEOTIDE SEQUENCE [LARGE SCALE GENOMIC DNA]</scope>
    <source>
        <strain evidence="2">aApi_AU</strain>
    </source>
</reference>
<protein>
    <submittedName>
        <fullName evidence="1">Uncharacterized protein</fullName>
    </submittedName>
</protein>
<evidence type="ECO:0000313" key="1">
    <source>
        <dbReference type="EMBL" id="WGO84716.1"/>
    </source>
</evidence>
<evidence type="ECO:0000313" key="2">
    <source>
        <dbReference type="Proteomes" id="UP001231859"/>
    </source>
</evidence>
<name>A0ABY8P6Z6_9GAMM</name>
<accession>A0ABY8P6Z6</accession>